<dbReference type="GO" id="GO:0050661">
    <property type="term" value="F:NADP binding"/>
    <property type="evidence" value="ECO:0007669"/>
    <property type="project" value="InterPro"/>
</dbReference>
<keyword evidence="11 29" id="KW-0808">Transferase</keyword>
<dbReference type="PROSITE" id="PS51671">
    <property type="entry name" value="ACT"/>
    <property type="match status" value="1"/>
</dbReference>
<dbReference type="Gene3D" id="3.30.360.10">
    <property type="entry name" value="Dihydrodipicolinate Reductase, domain 2"/>
    <property type="match status" value="1"/>
</dbReference>
<comment type="subunit">
    <text evidence="9">Homotetramer.</text>
</comment>
<keyword evidence="20" id="KW-0915">Sodium</keyword>
<keyword evidence="19" id="KW-0520">NAD</keyword>
<evidence type="ECO:0000256" key="9">
    <source>
        <dbReference type="ARBA" id="ARBA00011881"/>
    </source>
</evidence>
<keyword evidence="14" id="KW-0547">Nucleotide-binding</keyword>
<dbReference type="GO" id="GO:0004412">
    <property type="term" value="F:homoserine dehydrogenase activity"/>
    <property type="evidence" value="ECO:0007669"/>
    <property type="project" value="UniProtKB-EC"/>
</dbReference>
<dbReference type="GO" id="GO:0009088">
    <property type="term" value="P:threonine biosynthetic process"/>
    <property type="evidence" value="ECO:0007669"/>
    <property type="project" value="UniProtKB-UniPathway"/>
</dbReference>
<keyword evidence="18 29" id="KW-0560">Oxidoreductase</keyword>
<evidence type="ECO:0000256" key="14">
    <source>
        <dbReference type="ARBA" id="ARBA00022741"/>
    </source>
</evidence>
<dbReference type="Pfam" id="PF00742">
    <property type="entry name" value="Homoserine_dh"/>
    <property type="match status" value="1"/>
</dbReference>
<dbReference type="CDD" id="cd04921">
    <property type="entry name" value="ACT_AKi-HSDH-ThrA-like_1"/>
    <property type="match status" value="1"/>
</dbReference>
<evidence type="ECO:0000256" key="17">
    <source>
        <dbReference type="ARBA" id="ARBA00022857"/>
    </source>
</evidence>
<dbReference type="Proteomes" id="UP000310314">
    <property type="component" value="Unassembled WGS sequence"/>
</dbReference>
<dbReference type="SUPFAM" id="SSF55347">
    <property type="entry name" value="Glyceraldehyde-3-phosphate dehydrogenase-like, C-terminal domain"/>
    <property type="match status" value="1"/>
</dbReference>
<evidence type="ECO:0000256" key="26">
    <source>
        <dbReference type="ARBA" id="ARBA00048841"/>
    </source>
</evidence>
<feature type="domain" description="ACT" evidence="28">
    <location>
        <begin position="399"/>
        <end position="477"/>
    </location>
</feature>
<comment type="pathway">
    <text evidence="3">Amino-acid biosynthesis; L-methionine biosynthesis via de novo pathway; L-homoserine from L-aspartate: step 1/3.</text>
</comment>
<comment type="similarity">
    <text evidence="7">In the C-terminal section; belongs to the homoserine dehydrogenase family.</text>
</comment>
<comment type="pathway">
    <text evidence="5">Amino-acid biosynthesis; L-methionine biosynthesis via de novo pathway; L-homoserine from L-aspartate: step 3/3.</text>
</comment>
<dbReference type="InterPro" id="IPR001048">
    <property type="entry name" value="Asp/Glu/Uridylate_kinase"/>
</dbReference>
<dbReference type="RefSeq" id="WP_138658729.1">
    <property type="nucleotide sequence ID" value="NZ_VATY01000003.1"/>
</dbReference>
<dbReference type="InterPro" id="IPR054352">
    <property type="entry name" value="ACT_Aspartokinase"/>
</dbReference>
<dbReference type="InterPro" id="IPR036291">
    <property type="entry name" value="NAD(P)-bd_dom_sf"/>
</dbReference>
<evidence type="ECO:0000256" key="18">
    <source>
        <dbReference type="ARBA" id="ARBA00023002"/>
    </source>
</evidence>
<reference evidence="29 30" key="1">
    <citation type="submission" date="2019-05" db="EMBL/GenBank/DDBJ databases">
        <authorList>
            <person name="Zhang J.-Y."/>
            <person name="Feg X."/>
            <person name="Du Z.-J."/>
        </authorList>
    </citation>
    <scope>NUCLEOTIDE SEQUENCE [LARGE SCALE GENOMIC DNA]</scope>
    <source>
        <strain evidence="29 30">RZ26</strain>
    </source>
</reference>
<dbReference type="InterPro" id="IPR001341">
    <property type="entry name" value="Asp_kinase"/>
</dbReference>
<evidence type="ECO:0000256" key="4">
    <source>
        <dbReference type="ARBA" id="ARBA00005056"/>
    </source>
</evidence>
<evidence type="ECO:0000256" key="27">
    <source>
        <dbReference type="ARBA" id="ARBA00049031"/>
    </source>
</evidence>
<dbReference type="PANTHER" id="PTHR43070:SF5">
    <property type="entry name" value="HOMOSERINE DEHYDROGENASE"/>
    <property type="match status" value="1"/>
</dbReference>
<dbReference type="EC" id="2.7.2.4" evidence="29"/>
<dbReference type="GO" id="GO:0004072">
    <property type="term" value="F:aspartate kinase activity"/>
    <property type="evidence" value="ECO:0007669"/>
    <property type="project" value="UniProtKB-EC"/>
</dbReference>
<evidence type="ECO:0000256" key="25">
    <source>
        <dbReference type="ARBA" id="ARBA00048561"/>
    </source>
</evidence>
<comment type="catalytic activity">
    <reaction evidence="26">
        <text>L-homoserine + NADP(+) = L-aspartate 4-semialdehyde + NADPH + H(+)</text>
        <dbReference type="Rhea" id="RHEA:15761"/>
        <dbReference type="ChEBI" id="CHEBI:15378"/>
        <dbReference type="ChEBI" id="CHEBI:57476"/>
        <dbReference type="ChEBI" id="CHEBI:57783"/>
        <dbReference type="ChEBI" id="CHEBI:58349"/>
        <dbReference type="ChEBI" id="CHEBI:537519"/>
        <dbReference type="EC" id="1.1.1.3"/>
    </reaction>
    <physiologicalReaction direction="right-to-left" evidence="26">
        <dbReference type="Rhea" id="RHEA:15763"/>
    </physiologicalReaction>
</comment>
<accession>A0A5S3PT50</accession>
<keyword evidence="10" id="KW-0028">Amino-acid biosynthesis</keyword>
<dbReference type="Gene3D" id="3.40.50.720">
    <property type="entry name" value="NAD(P)-binding Rossmann-like Domain"/>
    <property type="match status" value="1"/>
</dbReference>
<dbReference type="UniPathway" id="UPA00050">
    <property type="reaction ID" value="UER00063"/>
</dbReference>
<dbReference type="UniPathway" id="UPA00051">
    <property type="reaction ID" value="UER00462"/>
</dbReference>
<dbReference type="InterPro" id="IPR036393">
    <property type="entry name" value="AceGlu_kinase-like_sf"/>
</dbReference>
<keyword evidence="23" id="KW-0511">Multifunctional enzyme</keyword>
<dbReference type="InterPro" id="IPR019811">
    <property type="entry name" value="HDH_CS"/>
</dbReference>
<dbReference type="CDD" id="cd04922">
    <property type="entry name" value="ACT_AKi-HSDH-ThrA_2"/>
    <property type="match status" value="1"/>
</dbReference>
<keyword evidence="22" id="KW-0486">Methionine biosynthesis</keyword>
<name>A0A5S3PT50_9FLAO</name>
<dbReference type="Gene3D" id="3.30.70.260">
    <property type="match status" value="1"/>
</dbReference>
<comment type="caution">
    <text evidence="29">The sequence shown here is derived from an EMBL/GenBank/DDBJ whole genome shotgun (WGS) entry which is preliminary data.</text>
</comment>
<dbReference type="Pfam" id="PF03447">
    <property type="entry name" value="NAD_binding_3"/>
    <property type="match status" value="1"/>
</dbReference>
<dbReference type="NCBIfam" id="TIGR00657">
    <property type="entry name" value="asp_kinases"/>
    <property type="match status" value="1"/>
</dbReference>
<dbReference type="AlphaFoldDB" id="A0A5S3PT50"/>
<evidence type="ECO:0000256" key="21">
    <source>
        <dbReference type="ARBA" id="ARBA00023154"/>
    </source>
</evidence>
<comment type="catalytic activity">
    <reaction evidence="27">
        <text>L-homoserine + NAD(+) = L-aspartate 4-semialdehyde + NADH + H(+)</text>
        <dbReference type="Rhea" id="RHEA:15757"/>
        <dbReference type="ChEBI" id="CHEBI:15378"/>
        <dbReference type="ChEBI" id="CHEBI:57476"/>
        <dbReference type="ChEBI" id="CHEBI:57540"/>
        <dbReference type="ChEBI" id="CHEBI:57945"/>
        <dbReference type="ChEBI" id="CHEBI:537519"/>
        <dbReference type="EC" id="1.1.1.3"/>
    </reaction>
    <physiologicalReaction direction="right-to-left" evidence="27">
        <dbReference type="Rhea" id="RHEA:15759"/>
    </physiologicalReaction>
</comment>
<dbReference type="InterPro" id="IPR045865">
    <property type="entry name" value="ACT-like_dom_sf"/>
</dbReference>
<gene>
    <name evidence="29" type="primary">thrA</name>
    <name evidence="29" type="ORF">FEE95_14510</name>
</gene>
<evidence type="ECO:0000256" key="20">
    <source>
        <dbReference type="ARBA" id="ARBA00023053"/>
    </source>
</evidence>
<evidence type="ECO:0000256" key="7">
    <source>
        <dbReference type="ARBA" id="ARBA00007952"/>
    </source>
</evidence>
<keyword evidence="30" id="KW-1185">Reference proteome</keyword>
<dbReference type="PIRSF" id="PIRSF000727">
    <property type="entry name" value="ThrA"/>
    <property type="match status" value="1"/>
</dbReference>
<evidence type="ECO:0000256" key="23">
    <source>
        <dbReference type="ARBA" id="ARBA00023268"/>
    </source>
</evidence>
<comment type="function">
    <text evidence="24">Bifunctional aspartate kinase and homoserine dehydrogenase that catalyzes the first and the third steps toward the synthesis of lysine, methionine and threonine from aspartate.</text>
</comment>
<comment type="pathway">
    <text evidence="4">Amino-acid biosynthesis; L-threonine biosynthesis; L-threonine from L-aspartate: step 3/5.</text>
</comment>
<evidence type="ECO:0000259" key="28">
    <source>
        <dbReference type="PROSITE" id="PS51671"/>
    </source>
</evidence>
<dbReference type="Gene3D" id="3.30.2130.10">
    <property type="entry name" value="VC0802-like"/>
    <property type="match status" value="1"/>
</dbReference>
<evidence type="ECO:0000313" key="30">
    <source>
        <dbReference type="Proteomes" id="UP000310314"/>
    </source>
</evidence>
<dbReference type="PROSITE" id="PS00324">
    <property type="entry name" value="ASPARTOKINASE"/>
    <property type="match status" value="1"/>
</dbReference>
<dbReference type="GO" id="GO:0009086">
    <property type="term" value="P:methionine biosynthetic process"/>
    <property type="evidence" value="ECO:0007669"/>
    <property type="project" value="UniProtKB-KW"/>
</dbReference>
<dbReference type="SUPFAM" id="SSF55021">
    <property type="entry name" value="ACT-like"/>
    <property type="match status" value="2"/>
</dbReference>
<keyword evidence="12" id="KW-0791">Threonine biosynthesis</keyword>
<dbReference type="SUPFAM" id="SSF53633">
    <property type="entry name" value="Carbamate kinase-like"/>
    <property type="match status" value="1"/>
</dbReference>
<evidence type="ECO:0000256" key="24">
    <source>
        <dbReference type="ARBA" id="ARBA00044938"/>
    </source>
</evidence>
<evidence type="ECO:0000256" key="22">
    <source>
        <dbReference type="ARBA" id="ARBA00023167"/>
    </source>
</evidence>
<organism evidence="29 30">
    <name type="scientific">Maribacter algarum</name>
    <name type="common">ex Zhang et al. 2020</name>
    <dbReference type="NCBI Taxonomy" id="2578118"/>
    <lineage>
        <taxon>Bacteria</taxon>
        <taxon>Pseudomonadati</taxon>
        <taxon>Bacteroidota</taxon>
        <taxon>Flavobacteriia</taxon>
        <taxon>Flavobacteriales</taxon>
        <taxon>Flavobacteriaceae</taxon>
        <taxon>Maribacter</taxon>
    </lineage>
</organism>
<proteinExistence type="inferred from homology"/>
<evidence type="ECO:0000256" key="8">
    <source>
        <dbReference type="ARBA" id="ARBA00010046"/>
    </source>
</evidence>
<dbReference type="Gene3D" id="1.20.120.1320">
    <property type="entry name" value="Aspartokinase, catalytic domain"/>
    <property type="match status" value="1"/>
</dbReference>
<evidence type="ECO:0000256" key="11">
    <source>
        <dbReference type="ARBA" id="ARBA00022679"/>
    </source>
</evidence>
<dbReference type="InterPro" id="IPR011147">
    <property type="entry name" value="Bifunc_Aspkin/hSer_DH"/>
</dbReference>
<keyword evidence="16" id="KW-0067">ATP-binding</keyword>
<comment type="cofactor">
    <cofactor evidence="1">
        <name>a metal cation</name>
        <dbReference type="ChEBI" id="CHEBI:25213"/>
    </cofactor>
</comment>
<comment type="catalytic activity">
    <reaction evidence="25">
        <text>L-aspartate + ATP = 4-phospho-L-aspartate + ADP</text>
        <dbReference type="Rhea" id="RHEA:23776"/>
        <dbReference type="ChEBI" id="CHEBI:29991"/>
        <dbReference type="ChEBI" id="CHEBI:30616"/>
        <dbReference type="ChEBI" id="CHEBI:57535"/>
        <dbReference type="ChEBI" id="CHEBI:456216"/>
        <dbReference type="EC" id="2.7.2.4"/>
    </reaction>
    <physiologicalReaction direction="left-to-right" evidence="25">
        <dbReference type="Rhea" id="RHEA:23777"/>
    </physiologicalReaction>
</comment>
<evidence type="ECO:0000256" key="5">
    <source>
        <dbReference type="ARBA" id="ARBA00005062"/>
    </source>
</evidence>
<dbReference type="EC" id="1.1.1.3" evidence="29"/>
<evidence type="ECO:0000256" key="15">
    <source>
        <dbReference type="ARBA" id="ARBA00022777"/>
    </source>
</evidence>
<evidence type="ECO:0000256" key="19">
    <source>
        <dbReference type="ARBA" id="ARBA00023027"/>
    </source>
</evidence>
<evidence type="ECO:0000256" key="16">
    <source>
        <dbReference type="ARBA" id="ARBA00022840"/>
    </source>
</evidence>
<keyword evidence="17" id="KW-0521">NADP</keyword>
<dbReference type="SUPFAM" id="SSF51735">
    <property type="entry name" value="NAD(P)-binding Rossmann-fold domains"/>
    <property type="match status" value="1"/>
</dbReference>
<dbReference type="InterPro" id="IPR001342">
    <property type="entry name" value="HDH_cat"/>
</dbReference>
<dbReference type="Gene3D" id="3.40.1160.10">
    <property type="entry name" value="Acetylglutamate kinase-like"/>
    <property type="match status" value="1"/>
</dbReference>
<dbReference type="Pfam" id="PF22468">
    <property type="entry name" value="ACT_9"/>
    <property type="match status" value="2"/>
</dbReference>
<dbReference type="NCBIfam" id="NF006959">
    <property type="entry name" value="PRK09436.1"/>
    <property type="match status" value="1"/>
</dbReference>
<comment type="similarity">
    <text evidence="8">In the N-terminal section; belongs to the aspartokinase family.</text>
</comment>
<dbReference type="InterPro" id="IPR049638">
    <property type="entry name" value="AK-HD"/>
</dbReference>
<dbReference type="GO" id="GO:0046872">
    <property type="term" value="F:metal ion binding"/>
    <property type="evidence" value="ECO:0007669"/>
    <property type="project" value="UniProtKB-KW"/>
</dbReference>
<dbReference type="GO" id="GO:0009089">
    <property type="term" value="P:lysine biosynthetic process via diaminopimelate"/>
    <property type="evidence" value="ECO:0007669"/>
    <property type="project" value="UniProtKB-UniPathway"/>
</dbReference>
<dbReference type="PANTHER" id="PTHR43070">
    <property type="match status" value="1"/>
</dbReference>
<dbReference type="CDD" id="cd04243">
    <property type="entry name" value="AAK_AK-HSDH-like"/>
    <property type="match status" value="1"/>
</dbReference>
<dbReference type="OrthoDB" id="9799110at2"/>
<dbReference type="GO" id="GO:0009090">
    <property type="term" value="P:homoserine biosynthetic process"/>
    <property type="evidence" value="ECO:0007669"/>
    <property type="project" value="UniProtKB-ARBA"/>
</dbReference>
<keyword evidence="15 29" id="KW-0418">Kinase</keyword>
<comment type="pathway">
    <text evidence="6">Amino-acid biosynthesis; L-threonine biosynthesis; L-threonine from L-aspartate: step 1/5.</text>
</comment>
<protein>
    <submittedName>
        <fullName evidence="29">Bifunctional aspartate kinase/homoserine dehydrogenase I</fullName>
        <ecNumber evidence="29">1.1.1.3</ecNumber>
        <ecNumber evidence="29">2.7.2.4</ecNumber>
    </submittedName>
</protein>
<dbReference type="InterPro" id="IPR002912">
    <property type="entry name" value="ACT_dom"/>
</dbReference>
<dbReference type="FunFam" id="3.30.2130.10:FF:000001">
    <property type="entry name" value="Bifunctional aspartokinase/homoserine dehydrogenase"/>
    <property type="match status" value="1"/>
</dbReference>
<keyword evidence="13" id="KW-0479">Metal-binding</keyword>
<dbReference type="UniPathway" id="UPA00034">
    <property type="reaction ID" value="UER00015"/>
</dbReference>
<evidence type="ECO:0000256" key="13">
    <source>
        <dbReference type="ARBA" id="ARBA00022723"/>
    </source>
</evidence>
<dbReference type="InterPro" id="IPR042199">
    <property type="entry name" value="AsparK_Bifunc_asparK/hSer_DH"/>
</dbReference>
<keyword evidence="21" id="KW-0457">Lysine biosynthesis</keyword>
<dbReference type="Pfam" id="PF00696">
    <property type="entry name" value="AA_kinase"/>
    <property type="match status" value="1"/>
</dbReference>
<evidence type="ECO:0000256" key="1">
    <source>
        <dbReference type="ARBA" id="ARBA00001920"/>
    </source>
</evidence>
<dbReference type="FunFam" id="3.30.360.10:FF:000006">
    <property type="entry name" value="Bifunctional aspartokinase/homoserine dehydrogenase"/>
    <property type="match status" value="1"/>
</dbReference>
<evidence type="ECO:0000256" key="3">
    <source>
        <dbReference type="ARBA" id="ARBA00004986"/>
    </source>
</evidence>
<dbReference type="GO" id="GO:0005524">
    <property type="term" value="F:ATP binding"/>
    <property type="evidence" value="ECO:0007669"/>
    <property type="project" value="UniProtKB-KW"/>
</dbReference>
<evidence type="ECO:0000256" key="2">
    <source>
        <dbReference type="ARBA" id="ARBA00004766"/>
    </source>
</evidence>
<dbReference type="NCBIfam" id="NF007003">
    <property type="entry name" value="PRK09466.1"/>
    <property type="match status" value="1"/>
</dbReference>
<evidence type="ECO:0000313" key="29">
    <source>
        <dbReference type="EMBL" id="TMM55860.1"/>
    </source>
</evidence>
<sequence>MQVLKFGGTSVANAQNISLVKDIVANCAADNCIIIVSALGGITDTLLNAANLSSKQDEGYKTVLKEIETRHLDTVKSLIPVHAQSTILSKIKSELNTLEDLLEGAFLIGEITPQLSDKIVSYGEMLSSYIISEYFQHQQLDAGHVDSRTLIITNEVNEKAAVNFKITNANCKKFFSKTPHKIIVAGGFVASSESGNPTTLGRGGSDYTAAIIAAAVDAEILQIWTDVSGMYTANPKLVKQAKAIPHISYEEAMELSHFGAKVLYPPTIQPVLAKGISIEIKNTFKPEDKGTLITKNQNEKGKTVRGISHVENIALLSLEGPGMVGIPGISKRFFEVLSQAEISVVLITQASSEHSICVGISTDDIDKAVQIVNSAFEYEIERGKIKHVIAEQNLAIIALVGDNMKSHQGLSGKMFSTLGKNNVNIRVIAQGASERNISAVIKKDDVKKALNALHEEFFEENIKQLNLFVMGVGNVGAKFLNQVCQQKKYLKENLKLNIRVIGLSNSRTMVFDDGGIPLKNWEDTLASGEKANKEHFFEKVNQLNYRNSIFVDNTASADVSTTYNSYLGNSISVVTCNKIACSSEYSNYQELKSLARTYNAPFLFETNVGAGLPIIDTLKHLIASGDKILKIQAVLSGSLNFVFNNFNDQTSFHDVVKQAQEEGYTEPDPKIDLSGVDVMRKILILARESGNQLEISDIENKSFLPQESLDTDNNDDFFASLAKYEDDFQKLYTDAVAKESKLKYVAQFEEGKASVGLQEIPKGHDFYNLEGSDNIVLFYTERYPNQPMIIKGAGAGADVTASGIFADIIRIGNF</sequence>
<evidence type="ECO:0000256" key="6">
    <source>
        <dbReference type="ARBA" id="ARBA00005139"/>
    </source>
</evidence>
<dbReference type="EMBL" id="VATY01000003">
    <property type="protein sequence ID" value="TMM55860.1"/>
    <property type="molecule type" value="Genomic_DNA"/>
</dbReference>
<comment type="pathway">
    <text evidence="2">Amino-acid biosynthesis; L-lysine biosynthesis via DAP pathway; (S)-tetrahydrodipicolinate from L-aspartate: step 1/4.</text>
</comment>
<dbReference type="PROSITE" id="PS01042">
    <property type="entry name" value="HOMOSER_DHGENASE"/>
    <property type="match status" value="1"/>
</dbReference>
<evidence type="ECO:0000256" key="10">
    <source>
        <dbReference type="ARBA" id="ARBA00022605"/>
    </source>
</evidence>
<dbReference type="InterPro" id="IPR005106">
    <property type="entry name" value="Asp/hSer_DH_NAD-bd"/>
</dbReference>
<dbReference type="InterPro" id="IPR018042">
    <property type="entry name" value="Aspartate_kinase_CS"/>
</dbReference>
<evidence type="ECO:0000256" key="12">
    <source>
        <dbReference type="ARBA" id="ARBA00022697"/>
    </source>
</evidence>